<evidence type="ECO:0000313" key="2">
    <source>
        <dbReference type="Proteomes" id="UP000601041"/>
    </source>
</evidence>
<evidence type="ECO:0000313" key="1">
    <source>
        <dbReference type="EMBL" id="CAD7036271.1"/>
    </source>
</evidence>
<proteinExistence type="predicted"/>
<reference evidence="1 2" key="1">
    <citation type="submission" date="2020-11" db="EMBL/GenBank/DDBJ databases">
        <authorList>
            <person name="Lassalle F."/>
        </authorList>
    </citation>
    <scope>NUCLEOTIDE SEQUENCE [LARGE SCALE GENOMIC DNA]</scope>
    <source>
        <strain evidence="1 2">AB21</strain>
    </source>
</reference>
<accession>A0ABN7JML8</accession>
<name>A0ABN7JML8_9HYPH</name>
<dbReference type="EMBL" id="CABFWE030000005">
    <property type="protein sequence ID" value="CAD7036271.1"/>
    <property type="molecule type" value="Genomic_DNA"/>
</dbReference>
<gene>
    <name evidence="1" type="ORF">RHAB21_02504</name>
</gene>
<sequence>MTDYPGNTVEDVPKAYASVLLAEISRASRRIRGDLPNLADVAGKWLLANSRLDENGVVGWGVPVAWDAYGDGSVNPVNTSYAISTGIVVDALLTWMEASATAPAGEIRAVTEQALAAYADPMVRTASGLIPYSLRPSDRAYDTFNSAAYIAGQMQRFASYASSPEIADLLKSAADATMASLIAHHQESPGGAWFWKYSLQENVANDLAHASYIVEGIQTYVREGGALNKEIATSAVSQHLEEFGGNDGTLRGWPTFQDNIDAPARLYDVGMALVLGCNSGPHEKLEEQAKKTAPLHRTDQGFSRYPVGVDDPDLIVKEYETYLWRGMVACAPRLPWSEWKP</sequence>
<dbReference type="Proteomes" id="UP000601041">
    <property type="component" value="Unassembled WGS sequence"/>
</dbReference>
<organism evidence="1 2">
    <name type="scientific">Pseudorhizobium halotolerans</name>
    <dbReference type="NCBI Taxonomy" id="1233081"/>
    <lineage>
        <taxon>Bacteria</taxon>
        <taxon>Pseudomonadati</taxon>
        <taxon>Pseudomonadota</taxon>
        <taxon>Alphaproteobacteria</taxon>
        <taxon>Hyphomicrobiales</taxon>
        <taxon>Rhizobiaceae</taxon>
        <taxon>Rhizobium/Agrobacterium group</taxon>
        <taxon>Pseudorhizobium</taxon>
    </lineage>
</organism>
<protein>
    <submittedName>
        <fullName evidence="1">Uncharacterized protein</fullName>
    </submittedName>
</protein>
<keyword evidence="2" id="KW-1185">Reference proteome</keyword>
<comment type="caution">
    <text evidence="1">The sequence shown here is derived from an EMBL/GenBank/DDBJ whole genome shotgun (WGS) entry which is preliminary data.</text>
</comment>